<keyword evidence="11 14" id="KW-0275">Fatty acid biosynthesis</keyword>
<feature type="transmembrane region" description="Helical" evidence="14">
    <location>
        <begin position="186"/>
        <end position="208"/>
    </location>
</feature>
<dbReference type="GO" id="GO:0102158">
    <property type="term" value="F:very-long-chain (3R)-3-hydroxyacyl-CoA dehydratase activity"/>
    <property type="evidence" value="ECO:0007669"/>
    <property type="project" value="UniProtKB-EC"/>
</dbReference>
<dbReference type="UniPathway" id="UPA00094"/>
<evidence type="ECO:0000256" key="11">
    <source>
        <dbReference type="ARBA" id="ARBA00023160"/>
    </source>
</evidence>
<evidence type="ECO:0000256" key="1">
    <source>
        <dbReference type="ARBA" id="ARBA00004141"/>
    </source>
</evidence>
<dbReference type="PANTHER" id="PTHR11035:SF3">
    <property type="entry name" value="VERY-LONG-CHAIN (3R)-3-HYDROXYACYL-COA DEHYDRATASE"/>
    <property type="match status" value="1"/>
</dbReference>
<evidence type="ECO:0000256" key="3">
    <source>
        <dbReference type="ARBA" id="ARBA00007811"/>
    </source>
</evidence>
<evidence type="ECO:0000256" key="2">
    <source>
        <dbReference type="ARBA" id="ARBA00005194"/>
    </source>
</evidence>
<dbReference type="EMBL" id="NCSJ02000148">
    <property type="protein sequence ID" value="RFU28841.1"/>
    <property type="molecule type" value="Genomic_DNA"/>
</dbReference>
<feature type="non-terminal residue" evidence="16">
    <location>
        <position position="1"/>
    </location>
</feature>
<evidence type="ECO:0000256" key="7">
    <source>
        <dbReference type="ARBA" id="ARBA00022832"/>
    </source>
</evidence>
<dbReference type="InterPro" id="IPR007482">
    <property type="entry name" value="Tyr_Pase-like_PTPLA"/>
</dbReference>
<dbReference type="GO" id="GO:0030148">
    <property type="term" value="P:sphingolipid biosynthetic process"/>
    <property type="evidence" value="ECO:0007669"/>
    <property type="project" value="TreeGrafter"/>
</dbReference>
<comment type="caution">
    <text evidence="16">The sequence shown here is derived from an EMBL/GenBank/DDBJ whole genome shotgun (WGS) entry which is preliminary data.</text>
</comment>
<keyword evidence="7 14" id="KW-0276">Fatty acid metabolism</keyword>
<evidence type="ECO:0000256" key="15">
    <source>
        <dbReference type="SAM" id="MobiDB-lite"/>
    </source>
</evidence>
<evidence type="ECO:0000256" key="4">
    <source>
        <dbReference type="ARBA" id="ARBA00013122"/>
    </source>
</evidence>
<feature type="non-terminal residue" evidence="16">
    <location>
        <position position="221"/>
    </location>
</feature>
<evidence type="ECO:0000313" key="17">
    <source>
        <dbReference type="Proteomes" id="UP000258309"/>
    </source>
</evidence>
<protein>
    <recommendedName>
        <fullName evidence="4 14">Very-long-chain (3R)-3-hydroxyacyl-CoA dehydratase</fullName>
        <ecNumber evidence="4 14">4.2.1.134</ecNumber>
    </recommendedName>
</protein>
<feature type="transmembrane region" description="Helical" evidence="14">
    <location>
        <begin position="26"/>
        <end position="46"/>
    </location>
</feature>
<dbReference type="AlphaFoldDB" id="A0A3E2H6E2"/>
<keyword evidence="17" id="KW-1185">Reference proteome</keyword>
<evidence type="ECO:0000256" key="5">
    <source>
        <dbReference type="ARBA" id="ARBA00022516"/>
    </source>
</evidence>
<comment type="subcellular location">
    <subcellularLocation>
        <location evidence="14">Endoplasmic reticulum membrane</location>
        <topology evidence="14">Multi-pass membrane protein</topology>
    </subcellularLocation>
    <subcellularLocation>
        <location evidence="1">Membrane</location>
        <topology evidence="1">Multi-pass membrane protein</topology>
    </subcellularLocation>
</comment>
<organism evidence="16 17">
    <name type="scientific">Scytalidium lignicola</name>
    <name type="common">Hyphomycete</name>
    <dbReference type="NCBI Taxonomy" id="5539"/>
    <lineage>
        <taxon>Eukaryota</taxon>
        <taxon>Fungi</taxon>
        <taxon>Dikarya</taxon>
        <taxon>Ascomycota</taxon>
        <taxon>Pezizomycotina</taxon>
        <taxon>Leotiomycetes</taxon>
        <taxon>Leotiomycetes incertae sedis</taxon>
        <taxon>Scytalidium</taxon>
    </lineage>
</organism>
<dbReference type="STRING" id="5539.A0A3E2H6E2"/>
<name>A0A3E2H6E2_SCYLI</name>
<evidence type="ECO:0000256" key="8">
    <source>
        <dbReference type="ARBA" id="ARBA00022989"/>
    </source>
</evidence>
<dbReference type="OMA" id="WSYILWQ"/>
<keyword evidence="5 14" id="KW-0444">Lipid biosynthesis</keyword>
<evidence type="ECO:0000256" key="9">
    <source>
        <dbReference type="ARBA" id="ARBA00023098"/>
    </source>
</evidence>
<evidence type="ECO:0000313" key="16">
    <source>
        <dbReference type="EMBL" id="RFU28841.1"/>
    </source>
</evidence>
<dbReference type="Proteomes" id="UP000258309">
    <property type="component" value="Unassembled WGS sequence"/>
</dbReference>
<dbReference type="GO" id="GO:0030497">
    <property type="term" value="P:fatty acid elongation"/>
    <property type="evidence" value="ECO:0007669"/>
    <property type="project" value="TreeGrafter"/>
</dbReference>
<keyword evidence="14" id="KW-0256">Endoplasmic reticulum</keyword>
<reference evidence="16 17" key="1">
    <citation type="submission" date="2018-05" db="EMBL/GenBank/DDBJ databases">
        <title>Draft genome sequence of Scytalidium lignicola DSM 105466, a ubiquitous saprotrophic fungus.</title>
        <authorList>
            <person name="Buettner E."/>
            <person name="Gebauer A.M."/>
            <person name="Hofrichter M."/>
            <person name="Liers C."/>
            <person name="Kellner H."/>
        </authorList>
    </citation>
    <scope>NUCLEOTIDE SEQUENCE [LARGE SCALE GENOMIC DNA]</scope>
    <source>
        <strain evidence="16 17">DSM 105466</strain>
    </source>
</reference>
<comment type="similarity">
    <text evidence="3 14">Belongs to the very long-chain fatty acids dehydratase HACD family.</text>
</comment>
<keyword evidence="12 14" id="KW-0456">Lyase</keyword>
<feature type="region of interest" description="Disordered" evidence="15">
    <location>
        <begin position="1"/>
        <end position="20"/>
    </location>
</feature>
<evidence type="ECO:0000256" key="12">
    <source>
        <dbReference type="ARBA" id="ARBA00023239"/>
    </source>
</evidence>
<dbReference type="GO" id="GO:0005789">
    <property type="term" value="C:endoplasmic reticulum membrane"/>
    <property type="evidence" value="ECO:0007669"/>
    <property type="project" value="UniProtKB-SubCell"/>
</dbReference>
<dbReference type="Pfam" id="PF04387">
    <property type="entry name" value="PTPLA"/>
    <property type="match status" value="1"/>
</dbReference>
<comment type="pathway">
    <text evidence="2 14">Lipid metabolism; fatty acid biosynthesis.</text>
</comment>
<evidence type="ECO:0000256" key="14">
    <source>
        <dbReference type="RuleBase" id="RU363109"/>
    </source>
</evidence>
<keyword evidence="10 14" id="KW-0472">Membrane</keyword>
<feature type="transmembrane region" description="Helical" evidence="14">
    <location>
        <begin position="157"/>
        <end position="174"/>
    </location>
</feature>
<accession>A0A3E2H6E2</accession>
<dbReference type="GO" id="GO:0042761">
    <property type="term" value="P:very long-chain fatty acid biosynthetic process"/>
    <property type="evidence" value="ECO:0007669"/>
    <property type="project" value="TreeGrafter"/>
</dbReference>
<evidence type="ECO:0000256" key="13">
    <source>
        <dbReference type="ARBA" id="ARBA00036671"/>
    </source>
</evidence>
<gene>
    <name evidence="16" type="ORF">B7463_g7486</name>
</gene>
<sequence>MDQQDATRSRPGPKPLRSSSPKTQYLILYNFVSSLLWFIVLGRVVMLVPLVGFKNVYGGVGEFTKWTQTLALMEVIHSAVGIVRAPISTTLMQVSSRILLVWGIVDQFPYLAQSPGYSSMLIAWSITEVIRYSFFVLTLSGFSPAISTWLRYNTFFVLYPLGISSECWMIYKAIKPASKLREEYAWALYAILAIYIPGSYILYTHMMAQRRKVMRGKRRQD</sequence>
<dbReference type="EC" id="4.2.1.134" evidence="4 14"/>
<keyword evidence="9 14" id="KW-0443">Lipid metabolism</keyword>
<dbReference type="PANTHER" id="PTHR11035">
    <property type="entry name" value="VERY-LONG-CHAIN (3R)-3-HYDROXYACYL-COA DEHYDRATASE"/>
    <property type="match status" value="1"/>
</dbReference>
<comment type="caution">
    <text evidence="14">Lacks conserved residue(s) required for the propagation of feature annotation.</text>
</comment>
<proteinExistence type="inferred from homology"/>
<keyword evidence="6 14" id="KW-0812">Transmembrane</keyword>
<comment type="catalytic activity">
    <reaction evidence="13 14">
        <text>a very-long-chain (3R)-3-hydroxyacyl-CoA = a very-long-chain (2E)-enoyl-CoA + H2O</text>
        <dbReference type="Rhea" id="RHEA:45812"/>
        <dbReference type="ChEBI" id="CHEBI:15377"/>
        <dbReference type="ChEBI" id="CHEBI:83728"/>
        <dbReference type="ChEBI" id="CHEBI:85440"/>
        <dbReference type="EC" id="4.2.1.134"/>
    </reaction>
</comment>
<keyword evidence="8 14" id="KW-1133">Transmembrane helix</keyword>
<evidence type="ECO:0000256" key="10">
    <source>
        <dbReference type="ARBA" id="ARBA00023136"/>
    </source>
</evidence>
<dbReference type="OrthoDB" id="46988at2759"/>
<evidence type="ECO:0000256" key="6">
    <source>
        <dbReference type="ARBA" id="ARBA00022692"/>
    </source>
</evidence>
<comment type="function">
    <text evidence="14">Catalyzes the third of the four reactions of the long-chain fatty acids elongation cycle. This endoplasmic reticulum-bound enzymatic process, allows the addition of two carbons to the chain of long- and very long-chain fatty acids/VLCFAs per cycle. This enzyme catalyzes the dehydration of the 3-hydroxyacyl-CoA intermediate into trans-2,3-enoyl-CoA, within each cycle of fatty acid elongation. Thereby, it participates to the production of VLCFAs of different chain lengths that are involved in multiple biological processes as precursors of membrane lipids and lipid mediators.</text>
</comment>